<dbReference type="InterPro" id="IPR012910">
    <property type="entry name" value="Plug_dom"/>
</dbReference>
<dbReference type="Proteomes" id="UP000009047">
    <property type="component" value="Chromosome"/>
</dbReference>
<evidence type="ECO:0000256" key="1">
    <source>
        <dbReference type="ARBA" id="ARBA00004571"/>
    </source>
</evidence>
<evidence type="ECO:0000259" key="15">
    <source>
        <dbReference type="Pfam" id="PF07715"/>
    </source>
</evidence>
<dbReference type="InterPro" id="IPR039426">
    <property type="entry name" value="TonB-dep_rcpt-like"/>
</dbReference>
<dbReference type="HOGENOM" id="CLU_008287_15_2_7"/>
<keyword evidence="17" id="KW-1185">Reference proteome</keyword>
<feature type="domain" description="TonB-dependent receptor-like beta-barrel" evidence="14">
    <location>
        <begin position="225"/>
        <end position="694"/>
    </location>
</feature>
<dbReference type="GO" id="GO:0006826">
    <property type="term" value="P:iron ion transport"/>
    <property type="evidence" value="ECO:0007669"/>
    <property type="project" value="UniProtKB-KW"/>
</dbReference>
<dbReference type="RefSeq" id="WP_013259624.1">
    <property type="nucleotide sequence ID" value="NC_014365.1"/>
</dbReference>
<evidence type="ECO:0000256" key="8">
    <source>
        <dbReference type="ARBA" id="ARBA00023077"/>
    </source>
</evidence>
<evidence type="ECO:0000256" key="13">
    <source>
        <dbReference type="SAM" id="SignalP"/>
    </source>
</evidence>
<dbReference type="InterPro" id="IPR036942">
    <property type="entry name" value="Beta-barrel_TonB_sf"/>
</dbReference>
<reference evidence="16 17" key="1">
    <citation type="journal article" date="2010" name="Stand. Genomic Sci.">
        <title>Complete genome sequence of Desulfarculus baarsii type strain (2st14).</title>
        <authorList>
            <person name="Sun H."/>
            <person name="Spring S."/>
            <person name="Lapidus A."/>
            <person name="Davenport K."/>
            <person name="Del Rio T.G."/>
            <person name="Tice H."/>
            <person name="Nolan M."/>
            <person name="Copeland A."/>
            <person name="Cheng J.F."/>
            <person name="Lucas S."/>
            <person name="Tapia R."/>
            <person name="Goodwin L."/>
            <person name="Pitluck S."/>
            <person name="Ivanova N."/>
            <person name="Pagani I."/>
            <person name="Mavromatis K."/>
            <person name="Ovchinnikova G."/>
            <person name="Pati A."/>
            <person name="Chen A."/>
            <person name="Palaniappan K."/>
            <person name="Hauser L."/>
            <person name="Chang Y.J."/>
            <person name="Jeffries C.D."/>
            <person name="Detter J.C."/>
            <person name="Han C."/>
            <person name="Rohde M."/>
            <person name="Brambilla E."/>
            <person name="Goker M."/>
            <person name="Woyke T."/>
            <person name="Bristow J."/>
            <person name="Eisen J.A."/>
            <person name="Markowitz V."/>
            <person name="Hugenholtz P."/>
            <person name="Kyrpides N.C."/>
            <person name="Klenk H.P."/>
            <person name="Land M."/>
        </authorList>
    </citation>
    <scope>NUCLEOTIDE SEQUENCE [LARGE SCALE GENOMIC DNA]</scope>
    <source>
        <strain evidence="17">ATCC 33931 / DSM 2075 / LMG 7858 / VKM B-1802 / 2st14</strain>
    </source>
</reference>
<evidence type="ECO:0000256" key="4">
    <source>
        <dbReference type="ARBA" id="ARBA00022496"/>
    </source>
</evidence>
<sequence length="734" mass="81984">MWCSDQRVRLAGLVFCLLVFAFGSTHASAQEIADNGADELASYKLEQISVTAQKKEENLQDVPESISVISAQDLEDAHVSDTTELYQVVPNFFSASTGNRAFSSSLFKMRGMGNLYEGDSAVSIYIDDMPVLDSHFFSFPLDNVERIEVLRGPQGSLYGMNTEAGVINIVTKQPGNDLAGTAGVEYGSYDRYKSNISASGPLVKDQLFAGISLLAEAASGDFDNKFSGNDLNGWRTFMGGANLRWIASERMEIRFGVTADHNDDGQWLWAVKDRNAYNSIWKTGLDKYDVSIDDEGFARNQSDKESLRVKYSTPWGAITSITSRMARTDDVGGDLDCTSLDYMSFTQAQETQQYSQEVRVNSPDDETKFSWVAGLFFAKKDSDYEQIFDFGKDYFMSYDQITNATYEDETYAVFGQSTYRLIGGKLGLTAGLRYEHDTRYIQRKRVYSLGGMTMALNNSLLGRMASQYSGEYALDTSFDSLLPRFALDYRVNPALMIYFSAALGYKAGGFSSISNDPDKSSYDPEYAWTYEVGIKSTLLQERMMLNLSCFYTKVDDYQDRIVVDNIVTMKNAAKATIYGGEAEVRYKPLSGLDLIASLGLLHAEYDDYRDMSSGVAVSFDGNAIALTPDMQYHLAAQYRFESGLYFRADVTGVGELYFTRENADRLSQGAYEIVKAKVGYETELMDLYVFVDNLLDEYYFTQLNNISGYMVPGVHEAGFVGAPRIFGVIGKIRF</sequence>
<evidence type="ECO:0000256" key="9">
    <source>
        <dbReference type="ARBA" id="ARBA00023136"/>
    </source>
</evidence>
<evidence type="ECO:0000256" key="7">
    <source>
        <dbReference type="ARBA" id="ARBA00023065"/>
    </source>
</evidence>
<keyword evidence="7" id="KW-0406">Ion transport</keyword>
<dbReference type="AlphaFoldDB" id="E1QME2"/>
<keyword evidence="8 12" id="KW-0798">TonB box</keyword>
<evidence type="ECO:0000256" key="10">
    <source>
        <dbReference type="ARBA" id="ARBA00023237"/>
    </source>
</evidence>
<protein>
    <submittedName>
        <fullName evidence="16">TonB-dependent receptor</fullName>
    </submittedName>
</protein>
<proteinExistence type="inferred from homology"/>
<evidence type="ECO:0000256" key="11">
    <source>
        <dbReference type="PROSITE-ProRule" id="PRU01360"/>
    </source>
</evidence>
<feature type="chain" id="PRO_5003150369" evidence="13">
    <location>
        <begin position="28"/>
        <end position="734"/>
    </location>
</feature>
<dbReference type="Pfam" id="PF07715">
    <property type="entry name" value="Plug"/>
    <property type="match status" value="1"/>
</dbReference>
<keyword evidence="2 11" id="KW-0813">Transport</keyword>
<dbReference type="CDD" id="cd01347">
    <property type="entry name" value="ligand_gated_channel"/>
    <property type="match status" value="1"/>
</dbReference>
<keyword evidence="6" id="KW-0408">Iron</keyword>
<evidence type="ECO:0000256" key="5">
    <source>
        <dbReference type="ARBA" id="ARBA00022692"/>
    </source>
</evidence>
<keyword evidence="13" id="KW-0732">Signal</keyword>
<dbReference type="EMBL" id="CP002085">
    <property type="protein sequence ID" value="ADK86185.1"/>
    <property type="molecule type" value="Genomic_DNA"/>
</dbReference>
<dbReference type="eggNOG" id="COG4771">
    <property type="taxonomic scope" value="Bacteria"/>
</dbReference>
<feature type="signal peptide" evidence="13">
    <location>
        <begin position="1"/>
        <end position="27"/>
    </location>
</feature>
<dbReference type="KEGG" id="dbr:Deba_2831"/>
<accession>E1QME2</accession>
<keyword evidence="9 11" id="KW-0472">Membrane</keyword>
<dbReference type="Gene3D" id="2.40.170.20">
    <property type="entry name" value="TonB-dependent receptor, beta-barrel domain"/>
    <property type="match status" value="1"/>
</dbReference>
<organism evidence="16 17">
    <name type="scientific">Desulfarculus baarsii (strain ATCC 33931 / DSM 2075 / LMG 7858 / VKM B-1802 / 2st14)</name>
    <dbReference type="NCBI Taxonomy" id="644282"/>
    <lineage>
        <taxon>Bacteria</taxon>
        <taxon>Pseudomonadati</taxon>
        <taxon>Thermodesulfobacteriota</taxon>
        <taxon>Desulfarculia</taxon>
        <taxon>Desulfarculales</taxon>
        <taxon>Desulfarculaceae</taxon>
        <taxon>Desulfarculus</taxon>
    </lineage>
</organism>
<evidence type="ECO:0000313" key="17">
    <source>
        <dbReference type="Proteomes" id="UP000009047"/>
    </source>
</evidence>
<evidence type="ECO:0000259" key="14">
    <source>
        <dbReference type="Pfam" id="PF00593"/>
    </source>
</evidence>
<evidence type="ECO:0000256" key="12">
    <source>
        <dbReference type="RuleBase" id="RU003357"/>
    </source>
</evidence>
<keyword evidence="3 11" id="KW-1134">Transmembrane beta strand</keyword>
<keyword evidence="16" id="KW-0675">Receptor</keyword>
<comment type="similarity">
    <text evidence="11 12">Belongs to the TonB-dependent receptor family.</text>
</comment>
<evidence type="ECO:0000256" key="6">
    <source>
        <dbReference type="ARBA" id="ARBA00023004"/>
    </source>
</evidence>
<evidence type="ECO:0000256" key="2">
    <source>
        <dbReference type="ARBA" id="ARBA00022448"/>
    </source>
</evidence>
<dbReference type="PROSITE" id="PS52016">
    <property type="entry name" value="TONB_DEPENDENT_REC_3"/>
    <property type="match status" value="1"/>
</dbReference>
<evidence type="ECO:0000313" key="16">
    <source>
        <dbReference type="EMBL" id="ADK86185.1"/>
    </source>
</evidence>
<gene>
    <name evidence="16" type="ordered locus">Deba_2831</name>
</gene>
<keyword evidence="10 11" id="KW-0998">Cell outer membrane</keyword>
<dbReference type="PANTHER" id="PTHR32552">
    <property type="entry name" value="FERRICHROME IRON RECEPTOR-RELATED"/>
    <property type="match status" value="1"/>
</dbReference>
<keyword evidence="4" id="KW-0410">Iron transport</keyword>
<dbReference type="Pfam" id="PF00593">
    <property type="entry name" value="TonB_dep_Rec_b-barrel"/>
    <property type="match status" value="1"/>
</dbReference>
<evidence type="ECO:0000256" key="3">
    <source>
        <dbReference type="ARBA" id="ARBA00022452"/>
    </source>
</evidence>
<dbReference type="GO" id="GO:0009279">
    <property type="term" value="C:cell outer membrane"/>
    <property type="evidence" value="ECO:0007669"/>
    <property type="project" value="UniProtKB-SubCell"/>
</dbReference>
<dbReference type="PANTHER" id="PTHR32552:SF81">
    <property type="entry name" value="TONB-DEPENDENT OUTER MEMBRANE RECEPTOR"/>
    <property type="match status" value="1"/>
</dbReference>
<feature type="domain" description="TonB-dependent receptor plug" evidence="15">
    <location>
        <begin position="59"/>
        <end position="166"/>
    </location>
</feature>
<name>E1QME2_DESB2</name>
<dbReference type="OrthoDB" id="9763670at2"/>
<comment type="subcellular location">
    <subcellularLocation>
        <location evidence="1 11">Cell outer membrane</location>
        <topology evidence="1 11">Multi-pass membrane protein</topology>
    </subcellularLocation>
</comment>
<dbReference type="STRING" id="644282.Deba_2831"/>
<dbReference type="InterPro" id="IPR000531">
    <property type="entry name" value="Beta-barrel_TonB"/>
</dbReference>
<dbReference type="SUPFAM" id="SSF56935">
    <property type="entry name" value="Porins"/>
    <property type="match status" value="1"/>
</dbReference>
<keyword evidence="5 11" id="KW-0812">Transmembrane</keyword>